<feature type="compositionally biased region" description="Basic and acidic residues" evidence="1">
    <location>
        <begin position="1196"/>
        <end position="1207"/>
    </location>
</feature>
<comment type="caution">
    <text evidence="2">The sequence shown here is derived from an EMBL/GenBank/DDBJ whole genome shotgun (WGS) entry which is preliminary data.</text>
</comment>
<feature type="compositionally biased region" description="Polar residues" evidence="1">
    <location>
        <begin position="1265"/>
        <end position="1274"/>
    </location>
</feature>
<dbReference type="GO" id="GO:0005813">
    <property type="term" value="C:centrosome"/>
    <property type="evidence" value="ECO:0007669"/>
    <property type="project" value="TreeGrafter"/>
</dbReference>
<evidence type="ECO:0000313" key="3">
    <source>
        <dbReference type="Proteomes" id="UP000287033"/>
    </source>
</evidence>
<feature type="compositionally biased region" description="Polar residues" evidence="1">
    <location>
        <begin position="938"/>
        <end position="947"/>
    </location>
</feature>
<feature type="compositionally biased region" description="Basic and acidic residues" evidence="1">
    <location>
        <begin position="1275"/>
        <end position="1286"/>
    </location>
</feature>
<name>A0A401RE62_CHIPU</name>
<evidence type="ECO:0000256" key="1">
    <source>
        <dbReference type="SAM" id="MobiDB-lite"/>
    </source>
</evidence>
<dbReference type="OMA" id="CAKMEES"/>
<evidence type="ECO:0000313" key="2">
    <source>
        <dbReference type="EMBL" id="GCC16415.1"/>
    </source>
</evidence>
<dbReference type="GO" id="GO:0005814">
    <property type="term" value="C:centriole"/>
    <property type="evidence" value="ECO:0007669"/>
    <property type="project" value="TreeGrafter"/>
</dbReference>
<reference evidence="2 3" key="1">
    <citation type="journal article" date="2018" name="Nat. Ecol. Evol.">
        <title>Shark genomes provide insights into elasmobranch evolution and the origin of vertebrates.</title>
        <authorList>
            <person name="Hara Y"/>
            <person name="Yamaguchi K"/>
            <person name="Onimaru K"/>
            <person name="Kadota M"/>
            <person name="Koyanagi M"/>
            <person name="Keeley SD"/>
            <person name="Tatsumi K"/>
            <person name="Tanaka K"/>
            <person name="Motone F"/>
            <person name="Kageyama Y"/>
            <person name="Nozu R"/>
            <person name="Adachi N"/>
            <person name="Nishimura O"/>
            <person name="Nakagawa R"/>
            <person name="Tanegashima C"/>
            <person name="Kiyatake I"/>
            <person name="Matsumoto R"/>
            <person name="Murakumo K"/>
            <person name="Nishida K"/>
            <person name="Terakita A"/>
            <person name="Kuratani S"/>
            <person name="Sato K"/>
            <person name="Hyodo S Kuraku.S."/>
        </authorList>
    </citation>
    <scope>NUCLEOTIDE SEQUENCE [LARGE SCALE GENOMIC DNA]</scope>
</reference>
<organism evidence="2 3">
    <name type="scientific">Chiloscyllium punctatum</name>
    <name type="common">Brownbanded bambooshark</name>
    <name type="synonym">Hemiscyllium punctatum</name>
    <dbReference type="NCBI Taxonomy" id="137246"/>
    <lineage>
        <taxon>Eukaryota</taxon>
        <taxon>Metazoa</taxon>
        <taxon>Chordata</taxon>
        <taxon>Craniata</taxon>
        <taxon>Vertebrata</taxon>
        <taxon>Chondrichthyes</taxon>
        <taxon>Elasmobranchii</taxon>
        <taxon>Galeomorphii</taxon>
        <taxon>Galeoidea</taxon>
        <taxon>Orectolobiformes</taxon>
        <taxon>Hemiscylliidae</taxon>
        <taxon>Chiloscyllium</taxon>
    </lineage>
</organism>
<feature type="non-terminal residue" evidence="2">
    <location>
        <position position="1"/>
    </location>
</feature>
<sequence length="1395" mass="149035">STDAKVIVTTPPLTWSMEEQVSQASSPESGTHLSNVSGYSLGEAIVQRAKQGNESGSQLQAAAAADIGGMTSASVSQLLLAGTKCQQSFEEFPTIEEGTITMTEESMSTQREFRERQPRLELQGSGLSSAPPFLASYTRQSQGDVKLSNVTFHCSSMEFAPLRGSPDLSGVLSEGYTRAYRGNSFQEAVIPEASAHSERESPPLSQHLFGDSSSRDSLTSPSPRWSEATEDEDFTRAEKYIGDQHFMELPNIKRNGCQPWASGIYRAPLSEHKLPLGGEWPAPQVLEEAVELPSSSSSRRGAEVSGPLIDNQRSSLLAAGAVKHGIAALGKEWESAATEQPPLNPESALVSPDCSSPDHAVLCEQPTLPDPCNACPDPLGKGNLAPSGPDRSEVSDALLRSQGWQVSKTSQTACSEVSLERQPTSSSLSAPSKNGFTSGAGPGSACMEPTTSSNGKVDTITEVKTAKSTDSKSDGTALSGYSIEQEQKDTELSPTVCPANVTDSSFLTSLADPVCQSTPAVPLNAPAKGLALLGQARRGANHHLESQIVATGISKVSVESLSNKKDLTKSSKNAAATTSTSSWACPSVLQSMAPLNYMEKVGAWDIYRGPGGKPTFDSLVLHGLRGVSPRQQAYSAIADSLNHILSRINAAPTSSCPPKRRIAATFGTAHLQTGHQPRTQRTGQSTSHLSGTGSDHPVGPGRPVALRRTSQSDERRGHHDDAPLCKADPPHCHLNWDRAASIHSLESVSTLAECHLSHQSGDSPLIQEAPLSPTPAEQRENSSSGQTARSPDATIPGPHPSSVAACPEQFSVASPQDELKLPGSSQESSRAGEQTLTMSGHSLTSLEVDNYVPIWTPSRLTPDANQFNVEDRIPIYLHNLGINRSPGSILGSRGLSQQVDFTPIQLKRVRQSEASKAFLAAQGLPALDPVSRCSFSSDGLTHSTSIPAGSDQGPDTPVRIELSPGAVREVVVDPADSSLYPPTSRRLDFSNQHPALTMQVPEESVRRESLTSLQQKAPSSLSSESVSRRVERLLSEFESARDSVVHDPVPFCPSLSGGEVPALSPMEAVVQMTREGVEPFPPPIESRPLPRPHYNYPSWHEDHSIGLKTLREIRELLSETAVSVTSQQGTLSPEVPAERLASSDDQAVTLVTVGGSEFLSQWAAMIPQTINLLGGGPETGLSQVPEPPASSITELLPDRGEAEESSRRPAVTAGRERWTQPPSTSQAGRAEPEGCSKVTAGTVPSEEGSRNSLSPDTLTGCGQAAPSTAPQLPSQHKDDRTGRGQEENNTTDSLAARIANLLQHQGDTTRDSHFTRATNEEKDQAQDWEQKKLLVQPPDPLSILDEEDRRKIEEIKAELLQASKNLIHSEVGMRKQQQARIVRGMQDSGRVGEGW</sequence>
<feature type="compositionally biased region" description="Low complexity" evidence="1">
    <location>
        <begin position="211"/>
        <end position="224"/>
    </location>
</feature>
<gene>
    <name evidence="2" type="ORF">chiPu_0021366</name>
</gene>
<dbReference type="STRING" id="137246.A0A401RE62"/>
<dbReference type="OrthoDB" id="6163239at2759"/>
<dbReference type="PANTHER" id="PTHR21553">
    <property type="entry name" value="ALMS1-RELATED"/>
    <property type="match status" value="1"/>
</dbReference>
<dbReference type="GO" id="GO:0005829">
    <property type="term" value="C:cytosol"/>
    <property type="evidence" value="ECO:0007669"/>
    <property type="project" value="TreeGrafter"/>
</dbReference>
<dbReference type="GO" id="GO:0008017">
    <property type="term" value="F:microtubule binding"/>
    <property type="evidence" value="ECO:0007669"/>
    <property type="project" value="TreeGrafter"/>
</dbReference>
<feature type="compositionally biased region" description="Polar residues" evidence="1">
    <location>
        <begin position="670"/>
        <end position="693"/>
    </location>
</feature>
<feature type="compositionally biased region" description="Basic and acidic residues" evidence="1">
    <location>
        <begin position="710"/>
        <end position="729"/>
    </location>
</feature>
<feature type="region of interest" description="Disordered" evidence="1">
    <location>
        <begin position="760"/>
        <end position="840"/>
    </location>
</feature>
<feature type="region of interest" description="Disordered" evidence="1">
    <location>
        <begin position="973"/>
        <end position="1024"/>
    </location>
</feature>
<protein>
    <recommendedName>
        <fullName evidence="4">ALMS motif domain-containing protein</fullName>
    </recommendedName>
</protein>
<feature type="region of interest" description="Disordered" evidence="1">
    <location>
        <begin position="192"/>
        <end position="232"/>
    </location>
</feature>
<feature type="region of interest" description="Disordered" evidence="1">
    <location>
        <begin position="410"/>
        <end position="457"/>
    </location>
</feature>
<feature type="region of interest" description="Disordered" evidence="1">
    <location>
        <begin position="1371"/>
        <end position="1395"/>
    </location>
</feature>
<feature type="region of interest" description="Disordered" evidence="1">
    <location>
        <begin position="1177"/>
        <end position="1288"/>
    </location>
</feature>
<dbReference type="EMBL" id="BEZZ01003769">
    <property type="protein sequence ID" value="GCC16415.1"/>
    <property type="molecule type" value="Genomic_DNA"/>
</dbReference>
<feature type="compositionally biased region" description="Polar residues" evidence="1">
    <location>
        <begin position="410"/>
        <end position="437"/>
    </location>
</feature>
<proteinExistence type="predicted"/>
<evidence type="ECO:0008006" key="4">
    <source>
        <dbReference type="Google" id="ProtNLM"/>
    </source>
</evidence>
<dbReference type="Proteomes" id="UP000287033">
    <property type="component" value="Unassembled WGS sequence"/>
</dbReference>
<accession>A0A401RE62</accession>
<feature type="region of interest" description="Disordered" evidence="1">
    <location>
        <begin position="1309"/>
        <end position="1329"/>
    </location>
</feature>
<keyword evidence="3" id="KW-1185">Reference proteome</keyword>
<feature type="region of interest" description="Disordered" evidence="1">
    <location>
        <begin position="938"/>
        <end position="959"/>
    </location>
</feature>
<feature type="region of interest" description="Disordered" evidence="1">
    <location>
        <begin position="669"/>
        <end position="729"/>
    </location>
</feature>
<dbReference type="PANTHER" id="PTHR21553:SF24">
    <property type="entry name" value="(E2-INDEPENDENT) E3 UBIQUITIN-CONJUGATING ENZYME FATS"/>
    <property type="match status" value="1"/>
</dbReference>
<dbReference type="GO" id="GO:0046599">
    <property type="term" value="P:regulation of centriole replication"/>
    <property type="evidence" value="ECO:0007669"/>
    <property type="project" value="TreeGrafter"/>
</dbReference>
<feature type="compositionally biased region" description="Polar residues" evidence="1">
    <location>
        <begin position="823"/>
        <end position="840"/>
    </location>
</feature>